<dbReference type="AlphaFoldDB" id="A0AAN7R9U2"/>
<name>A0AAN7R9U2_TRANT</name>
<dbReference type="EMBL" id="JAXQNO010000009">
    <property type="protein sequence ID" value="KAK4791148.1"/>
    <property type="molecule type" value="Genomic_DNA"/>
</dbReference>
<evidence type="ECO:0000313" key="1">
    <source>
        <dbReference type="EMBL" id="KAK4791148.1"/>
    </source>
</evidence>
<evidence type="ECO:0000313" key="2">
    <source>
        <dbReference type="Proteomes" id="UP001346149"/>
    </source>
</evidence>
<sequence>MIMLPVPYHDWVPDHVTVVGAATGSGSAEAGGCQAQTLGVEGWAVTPSGGITKGARDSASDDHVCRVAEAR</sequence>
<gene>
    <name evidence="1" type="ORF">SAY86_031561</name>
</gene>
<keyword evidence="2" id="KW-1185">Reference proteome</keyword>
<dbReference type="Proteomes" id="UP001346149">
    <property type="component" value="Unassembled WGS sequence"/>
</dbReference>
<proteinExistence type="predicted"/>
<organism evidence="1 2">
    <name type="scientific">Trapa natans</name>
    <name type="common">Water chestnut</name>
    <dbReference type="NCBI Taxonomy" id="22666"/>
    <lineage>
        <taxon>Eukaryota</taxon>
        <taxon>Viridiplantae</taxon>
        <taxon>Streptophyta</taxon>
        <taxon>Embryophyta</taxon>
        <taxon>Tracheophyta</taxon>
        <taxon>Spermatophyta</taxon>
        <taxon>Magnoliopsida</taxon>
        <taxon>eudicotyledons</taxon>
        <taxon>Gunneridae</taxon>
        <taxon>Pentapetalae</taxon>
        <taxon>rosids</taxon>
        <taxon>malvids</taxon>
        <taxon>Myrtales</taxon>
        <taxon>Lythraceae</taxon>
        <taxon>Trapa</taxon>
    </lineage>
</organism>
<comment type="caution">
    <text evidence="1">The sequence shown here is derived from an EMBL/GenBank/DDBJ whole genome shotgun (WGS) entry which is preliminary data.</text>
</comment>
<protein>
    <submittedName>
        <fullName evidence="1">Uncharacterized protein</fullName>
    </submittedName>
</protein>
<reference evidence="1 2" key="1">
    <citation type="journal article" date="2023" name="Hortic Res">
        <title>Pangenome of water caltrop reveals structural variations and asymmetric subgenome divergence after allopolyploidization.</title>
        <authorList>
            <person name="Zhang X."/>
            <person name="Chen Y."/>
            <person name="Wang L."/>
            <person name="Yuan Y."/>
            <person name="Fang M."/>
            <person name="Shi L."/>
            <person name="Lu R."/>
            <person name="Comes H.P."/>
            <person name="Ma Y."/>
            <person name="Chen Y."/>
            <person name="Huang G."/>
            <person name="Zhou Y."/>
            <person name="Zheng Z."/>
            <person name="Qiu Y."/>
        </authorList>
    </citation>
    <scope>NUCLEOTIDE SEQUENCE [LARGE SCALE GENOMIC DNA]</scope>
    <source>
        <strain evidence="1">F231</strain>
    </source>
</reference>
<accession>A0AAN7R9U2</accession>